<dbReference type="Gene3D" id="1.10.1520.10">
    <property type="entry name" value="Ribonuclease III domain"/>
    <property type="match status" value="1"/>
</dbReference>
<dbReference type="SUPFAM" id="SSF69065">
    <property type="entry name" value="RNase III domain-like"/>
    <property type="match status" value="1"/>
</dbReference>
<evidence type="ECO:0000313" key="3">
    <source>
        <dbReference type="EMBL" id="EXX76480.1"/>
    </source>
</evidence>
<dbReference type="AlphaFoldDB" id="A0A015KA71"/>
<dbReference type="Proteomes" id="UP000022910">
    <property type="component" value="Unassembled WGS sequence"/>
</dbReference>
<dbReference type="InterPro" id="IPR000999">
    <property type="entry name" value="RNase_III_dom"/>
</dbReference>
<comment type="caution">
    <text evidence="3">The sequence shown here is derived from an EMBL/GenBank/DDBJ whole genome shotgun (WGS) entry which is preliminary data.</text>
</comment>
<evidence type="ECO:0000313" key="4">
    <source>
        <dbReference type="Proteomes" id="UP000022910"/>
    </source>
</evidence>
<dbReference type="SMR" id="A0A015KA71"/>
<feature type="region of interest" description="Disordered" evidence="1">
    <location>
        <begin position="174"/>
        <end position="276"/>
    </location>
</feature>
<sequence length="289" mass="34092">MFRLQQSLKNYNNFITLQQQNPILARTVYSSLNLRFLPSAFYSTKKINLPKINDEKVVTTLFTEYDRLDSFIGDRAYNYYATRALKLKVPGAIRKDFMIIANRIIRREFLAEIAVKCELDKLMLQHTKNNYHLGEMMEAYCSAMIFNGMEEEMKKFTSDIVDYYFEKNKTNKDVKEGQNKTIEEMKKNDDKKEEKKDKQKGMVEMKKNDDKKDDKKDDKTTNEITNKVVKETNKEEKQQKGVEINKNKNIKENKVSLENSKKKKKKKKGTNDKTIKEKEKEIILSIKGQ</sequence>
<keyword evidence="4" id="KW-1185">Reference proteome</keyword>
<reference evidence="3 4" key="1">
    <citation type="submission" date="2014-02" db="EMBL/GenBank/DDBJ databases">
        <title>Single nucleus genome sequencing reveals high similarity among nuclei of an endomycorrhizal fungus.</title>
        <authorList>
            <person name="Lin K."/>
            <person name="Geurts R."/>
            <person name="Zhang Z."/>
            <person name="Limpens E."/>
            <person name="Saunders D.G."/>
            <person name="Mu D."/>
            <person name="Pang E."/>
            <person name="Cao H."/>
            <person name="Cha H."/>
            <person name="Lin T."/>
            <person name="Zhou Q."/>
            <person name="Shang Y."/>
            <person name="Li Y."/>
            <person name="Ivanov S."/>
            <person name="Sharma T."/>
            <person name="Velzen R.V."/>
            <person name="Ruijter N.D."/>
            <person name="Aanen D.K."/>
            <person name="Win J."/>
            <person name="Kamoun S."/>
            <person name="Bisseling T."/>
            <person name="Huang S."/>
        </authorList>
    </citation>
    <scope>NUCLEOTIDE SEQUENCE [LARGE SCALE GENOMIC DNA]</scope>
    <source>
        <strain evidence="4">DAOM197198w</strain>
    </source>
</reference>
<dbReference type="InterPro" id="IPR036389">
    <property type="entry name" value="RNase_III_sf"/>
</dbReference>
<feature type="compositionally biased region" description="Basic and acidic residues" evidence="1">
    <location>
        <begin position="228"/>
        <end position="255"/>
    </location>
</feature>
<dbReference type="GO" id="GO:0004525">
    <property type="term" value="F:ribonuclease III activity"/>
    <property type="evidence" value="ECO:0007669"/>
    <property type="project" value="InterPro"/>
</dbReference>
<dbReference type="HOGENOM" id="CLU_963614_0_0_1"/>
<dbReference type="GO" id="GO:0006396">
    <property type="term" value="P:RNA processing"/>
    <property type="evidence" value="ECO:0007669"/>
    <property type="project" value="InterPro"/>
</dbReference>
<dbReference type="EMBL" id="JEMT01012227">
    <property type="protein sequence ID" value="EXX76480.1"/>
    <property type="molecule type" value="Genomic_DNA"/>
</dbReference>
<feature type="domain" description="RNase III" evidence="2">
    <location>
        <begin position="25"/>
        <end position="149"/>
    </location>
</feature>
<organism evidence="3 4">
    <name type="scientific">Rhizophagus irregularis (strain DAOM 197198w)</name>
    <name type="common">Glomus intraradices</name>
    <dbReference type="NCBI Taxonomy" id="1432141"/>
    <lineage>
        <taxon>Eukaryota</taxon>
        <taxon>Fungi</taxon>
        <taxon>Fungi incertae sedis</taxon>
        <taxon>Mucoromycota</taxon>
        <taxon>Glomeromycotina</taxon>
        <taxon>Glomeromycetes</taxon>
        <taxon>Glomerales</taxon>
        <taxon>Glomeraceae</taxon>
        <taxon>Rhizophagus</taxon>
    </lineage>
</organism>
<evidence type="ECO:0000259" key="2">
    <source>
        <dbReference type="PROSITE" id="PS50142"/>
    </source>
</evidence>
<name>A0A015KA71_RHIIW</name>
<protein>
    <recommendedName>
        <fullName evidence="2">RNase III domain-containing protein</fullName>
    </recommendedName>
</protein>
<dbReference type="OrthoDB" id="2368327at2759"/>
<proteinExistence type="predicted"/>
<gene>
    <name evidence="3" type="ORF">RirG_032780</name>
</gene>
<dbReference type="PROSITE" id="PS50142">
    <property type="entry name" value="RNASE_3_2"/>
    <property type="match status" value="1"/>
</dbReference>
<accession>A0A015KA71</accession>
<evidence type="ECO:0000256" key="1">
    <source>
        <dbReference type="SAM" id="MobiDB-lite"/>
    </source>
</evidence>
<feature type="compositionally biased region" description="Basic and acidic residues" evidence="1">
    <location>
        <begin position="174"/>
        <end position="221"/>
    </location>
</feature>